<keyword evidence="8" id="KW-1185">Reference proteome</keyword>
<dbReference type="InterPro" id="IPR020901">
    <property type="entry name" value="Prtase_inh_Kunz-CS"/>
</dbReference>
<dbReference type="GeneTree" id="ENSGT00940000160109"/>
<proteinExistence type="predicted"/>
<dbReference type="PROSITE" id="PS50279">
    <property type="entry name" value="BPTI_KUNITZ_2"/>
    <property type="match status" value="1"/>
</dbReference>
<keyword evidence="5" id="KW-0325">Glycoprotein</keyword>
<dbReference type="InterPro" id="IPR029856">
    <property type="entry name" value="AMBP"/>
</dbReference>
<evidence type="ECO:0000256" key="1">
    <source>
        <dbReference type="ARBA" id="ARBA00022690"/>
    </source>
</evidence>
<dbReference type="PRINTS" id="PR00759">
    <property type="entry name" value="BASICPTASE"/>
</dbReference>
<evidence type="ECO:0000256" key="5">
    <source>
        <dbReference type="ARBA" id="ARBA00023180"/>
    </source>
</evidence>
<dbReference type="Gene3D" id="4.10.410.10">
    <property type="entry name" value="Pancreatic trypsin inhibitor Kunitz domain"/>
    <property type="match status" value="1"/>
</dbReference>
<reference evidence="7" key="2">
    <citation type="submission" date="2025-09" db="UniProtKB">
        <authorList>
            <consortium name="Ensembl"/>
        </authorList>
    </citation>
    <scope>IDENTIFICATION</scope>
</reference>
<evidence type="ECO:0000313" key="8">
    <source>
        <dbReference type="Proteomes" id="UP000594220"/>
    </source>
</evidence>
<dbReference type="GO" id="GO:0004867">
    <property type="term" value="F:serine-type endopeptidase inhibitor activity"/>
    <property type="evidence" value="ECO:0007669"/>
    <property type="project" value="UniProtKB-KW"/>
</dbReference>
<dbReference type="AlphaFoldDB" id="A0A7M4EYT7"/>
<keyword evidence="1" id="KW-0646">Protease inhibitor</keyword>
<evidence type="ECO:0000256" key="3">
    <source>
        <dbReference type="ARBA" id="ARBA00022900"/>
    </source>
</evidence>
<accession>A0A7M4EYT7</accession>
<keyword evidence="4" id="KW-1015">Disulfide bond</keyword>
<dbReference type="SMART" id="SM00131">
    <property type="entry name" value="KU"/>
    <property type="match status" value="1"/>
</dbReference>
<dbReference type="Proteomes" id="UP000594220">
    <property type="component" value="Unplaced"/>
</dbReference>
<sequence length="118" mass="13272">FSRPPDFCRLNKDAGPCLGMVTRHFYNSTSRACETFLYGGCLGNGNNFHSEKDCLQACRTEGKWSRCMIPRVSDMILCQREEGRIKFGCPDLCPLGLSPWASNLGSQGPMQRNKYRAL</sequence>
<organism evidence="7 8">
    <name type="scientific">Crocodylus porosus</name>
    <name type="common">Saltwater crocodile</name>
    <name type="synonym">Estuarine crocodile</name>
    <dbReference type="NCBI Taxonomy" id="8502"/>
    <lineage>
        <taxon>Eukaryota</taxon>
        <taxon>Metazoa</taxon>
        <taxon>Chordata</taxon>
        <taxon>Craniata</taxon>
        <taxon>Vertebrata</taxon>
        <taxon>Euteleostomi</taxon>
        <taxon>Archelosauria</taxon>
        <taxon>Archosauria</taxon>
        <taxon>Crocodylia</taxon>
        <taxon>Longirostres</taxon>
        <taxon>Crocodylidae</taxon>
        <taxon>Crocodylus</taxon>
    </lineage>
</organism>
<feature type="domain" description="BPTI/Kunitz inhibitor" evidence="6">
    <location>
        <begin position="8"/>
        <end position="58"/>
    </location>
</feature>
<dbReference type="SUPFAM" id="SSF57362">
    <property type="entry name" value="BPTI-like"/>
    <property type="match status" value="1"/>
</dbReference>
<evidence type="ECO:0000256" key="2">
    <source>
        <dbReference type="ARBA" id="ARBA00022737"/>
    </source>
</evidence>
<dbReference type="PANTHER" id="PTHR46676:SF1">
    <property type="entry name" value="PROTEIN AMBP"/>
    <property type="match status" value="1"/>
</dbReference>
<dbReference type="PROSITE" id="PS00280">
    <property type="entry name" value="BPTI_KUNITZ_1"/>
    <property type="match status" value="1"/>
</dbReference>
<evidence type="ECO:0000259" key="6">
    <source>
        <dbReference type="PROSITE" id="PS50279"/>
    </source>
</evidence>
<dbReference type="InterPro" id="IPR002223">
    <property type="entry name" value="Kunitz_BPTI"/>
</dbReference>
<reference evidence="7" key="1">
    <citation type="submission" date="2025-08" db="UniProtKB">
        <authorList>
            <consortium name="Ensembl"/>
        </authorList>
    </citation>
    <scope>IDENTIFICATION</scope>
</reference>
<name>A0A7M4EYT7_CROPO</name>
<dbReference type="Ensembl" id="ENSCPRT00005018605.1">
    <property type="protein sequence ID" value="ENSCPRP00005015883.1"/>
    <property type="gene ID" value="ENSCPRG00005011113.1"/>
</dbReference>
<dbReference type="PANTHER" id="PTHR46676">
    <property type="entry name" value="PROTEIN AMBP"/>
    <property type="match status" value="1"/>
</dbReference>
<dbReference type="Pfam" id="PF00014">
    <property type="entry name" value="Kunitz_BPTI"/>
    <property type="match status" value="1"/>
</dbReference>
<dbReference type="FunFam" id="4.10.410.10:FF:000005">
    <property type="entry name" value="Pancreatic trypsin inhibitor"/>
    <property type="match status" value="1"/>
</dbReference>
<evidence type="ECO:0000313" key="7">
    <source>
        <dbReference type="Ensembl" id="ENSCPRP00005015883.1"/>
    </source>
</evidence>
<dbReference type="InterPro" id="IPR036880">
    <property type="entry name" value="Kunitz_BPTI_sf"/>
</dbReference>
<evidence type="ECO:0000256" key="4">
    <source>
        <dbReference type="ARBA" id="ARBA00023157"/>
    </source>
</evidence>
<protein>
    <recommendedName>
        <fullName evidence="6">BPTI/Kunitz inhibitor domain-containing protein</fullName>
    </recommendedName>
</protein>
<keyword evidence="2" id="KW-0677">Repeat</keyword>
<keyword evidence="3" id="KW-0722">Serine protease inhibitor</keyword>